<protein>
    <submittedName>
        <fullName evidence="6">Protein phosphatase, EF-hand calcium binding domain</fullName>
        <ecNumber evidence="6">3.1.3.16</ecNumber>
    </submittedName>
</protein>
<dbReference type="SUPFAM" id="SSF47473">
    <property type="entry name" value="EF-hand"/>
    <property type="match status" value="1"/>
</dbReference>
<dbReference type="SMART" id="SM00054">
    <property type="entry name" value="EFh"/>
    <property type="match status" value="3"/>
</dbReference>
<proteinExistence type="predicted"/>
<evidence type="ECO:0000256" key="2">
    <source>
        <dbReference type="ARBA" id="ARBA00022723"/>
    </source>
</evidence>
<comment type="cofactor">
    <cofactor evidence="1">
        <name>Mn(2+)</name>
        <dbReference type="ChEBI" id="CHEBI:29035"/>
    </cofactor>
</comment>
<dbReference type="GO" id="GO:0005509">
    <property type="term" value="F:calcium ion binding"/>
    <property type="evidence" value="ECO:0007669"/>
    <property type="project" value="InterPro"/>
</dbReference>
<dbReference type="SUPFAM" id="SSF56300">
    <property type="entry name" value="Metallo-dependent phosphatases"/>
    <property type="match status" value="1"/>
</dbReference>
<evidence type="ECO:0000256" key="3">
    <source>
        <dbReference type="ARBA" id="ARBA00022837"/>
    </source>
</evidence>
<dbReference type="Proteomes" id="UP001163046">
    <property type="component" value="Unassembled WGS sequence"/>
</dbReference>
<sequence>MHGEKVITIFSASNYYEQGSNRGAYMKIGPDMKPYFVQYTASKTKKHLTLKQRVGIVEESAIRELKERFYANKIALMAAFVERDKENTGYVTASQWSSAVESVLKLDVPWNMLRHQLAHVLPDGRVDYNSCLDEYVIETGQVHKNGPSITETLYRHRSNLETIFRLMDKDNSGYVSMEEFGESCRLLNKHTNSNIPLDSIEDLAKSIDMDKDGHIDFNEFLEAFRLVDNSNNSNHAKSTLSLKQHSPVNSIHIIS</sequence>
<dbReference type="InterPro" id="IPR002048">
    <property type="entry name" value="EF_hand_dom"/>
</dbReference>
<evidence type="ECO:0000256" key="4">
    <source>
        <dbReference type="ARBA" id="ARBA00023211"/>
    </source>
</evidence>
<keyword evidence="4" id="KW-0464">Manganese</keyword>
<dbReference type="EMBL" id="MU825399">
    <property type="protein sequence ID" value="KAJ7393083.1"/>
    <property type="molecule type" value="Genomic_DNA"/>
</dbReference>
<dbReference type="InterPro" id="IPR051134">
    <property type="entry name" value="PPP_phosphatase"/>
</dbReference>
<feature type="domain" description="EF-hand" evidence="5">
    <location>
        <begin position="155"/>
        <end position="190"/>
    </location>
</feature>
<accession>A0A9X0A4T9</accession>
<keyword evidence="7" id="KW-1185">Reference proteome</keyword>
<dbReference type="InterPro" id="IPR018247">
    <property type="entry name" value="EF_Hand_1_Ca_BS"/>
</dbReference>
<dbReference type="PROSITE" id="PS50222">
    <property type="entry name" value="EF_HAND_2"/>
    <property type="match status" value="2"/>
</dbReference>
<organism evidence="6 7">
    <name type="scientific">Desmophyllum pertusum</name>
    <dbReference type="NCBI Taxonomy" id="174260"/>
    <lineage>
        <taxon>Eukaryota</taxon>
        <taxon>Metazoa</taxon>
        <taxon>Cnidaria</taxon>
        <taxon>Anthozoa</taxon>
        <taxon>Hexacorallia</taxon>
        <taxon>Scleractinia</taxon>
        <taxon>Caryophylliina</taxon>
        <taxon>Caryophylliidae</taxon>
        <taxon>Desmophyllum</taxon>
    </lineage>
</organism>
<dbReference type="EC" id="3.1.3.16" evidence="6"/>
<reference evidence="6" key="1">
    <citation type="submission" date="2023-01" db="EMBL/GenBank/DDBJ databases">
        <title>Genome assembly of the deep-sea coral Lophelia pertusa.</title>
        <authorList>
            <person name="Herrera S."/>
            <person name="Cordes E."/>
        </authorList>
    </citation>
    <scope>NUCLEOTIDE SEQUENCE</scope>
    <source>
        <strain evidence="6">USNM1676648</strain>
        <tissue evidence="6">Polyp</tissue>
    </source>
</reference>
<dbReference type="OrthoDB" id="442428at2759"/>
<comment type="caution">
    <text evidence="6">The sequence shown here is derived from an EMBL/GenBank/DDBJ whole genome shotgun (WGS) entry which is preliminary data.</text>
</comment>
<dbReference type="PANTHER" id="PTHR45668:SF3">
    <property type="entry name" value="SERINE_THREONINE-PROTEIN PHOSPHATASE RDGC"/>
    <property type="match status" value="1"/>
</dbReference>
<evidence type="ECO:0000313" key="7">
    <source>
        <dbReference type="Proteomes" id="UP001163046"/>
    </source>
</evidence>
<dbReference type="GO" id="GO:0004722">
    <property type="term" value="F:protein serine/threonine phosphatase activity"/>
    <property type="evidence" value="ECO:0007669"/>
    <property type="project" value="UniProtKB-EC"/>
</dbReference>
<keyword evidence="2" id="KW-0479">Metal-binding</keyword>
<feature type="domain" description="EF-hand" evidence="5">
    <location>
        <begin position="195"/>
        <end position="230"/>
    </location>
</feature>
<gene>
    <name evidence="6" type="primary">PPEF1_1</name>
    <name evidence="6" type="ORF">OS493_008381</name>
</gene>
<keyword evidence="3" id="KW-0106">Calcium</keyword>
<dbReference type="PANTHER" id="PTHR45668">
    <property type="entry name" value="SERINE/THREONINE-PROTEIN PHOSPHATASE 5-RELATED"/>
    <property type="match status" value="1"/>
</dbReference>
<keyword evidence="6" id="KW-0378">Hydrolase</keyword>
<dbReference type="InterPro" id="IPR029052">
    <property type="entry name" value="Metallo-depent_PP-like"/>
</dbReference>
<evidence type="ECO:0000259" key="5">
    <source>
        <dbReference type="PROSITE" id="PS50222"/>
    </source>
</evidence>
<evidence type="ECO:0000256" key="1">
    <source>
        <dbReference type="ARBA" id="ARBA00001936"/>
    </source>
</evidence>
<dbReference type="CDD" id="cd00051">
    <property type="entry name" value="EFh"/>
    <property type="match status" value="1"/>
</dbReference>
<dbReference type="InterPro" id="IPR011992">
    <property type="entry name" value="EF-hand-dom_pair"/>
</dbReference>
<dbReference type="Gene3D" id="3.60.21.10">
    <property type="match status" value="1"/>
</dbReference>
<name>A0A9X0A4T9_9CNID</name>
<dbReference type="AlphaFoldDB" id="A0A9X0A4T9"/>
<dbReference type="Pfam" id="PF13499">
    <property type="entry name" value="EF-hand_7"/>
    <property type="match status" value="1"/>
</dbReference>
<dbReference type="PROSITE" id="PS00018">
    <property type="entry name" value="EF_HAND_1"/>
    <property type="match status" value="2"/>
</dbReference>
<dbReference type="Gene3D" id="1.10.238.10">
    <property type="entry name" value="EF-hand"/>
    <property type="match status" value="1"/>
</dbReference>
<evidence type="ECO:0000313" key="6">
    <source>
        <dbReference type="EMBL" id="KAJ7393083.1"/>
    </source>
</evidence>